<gene>
    <name evidence="3" type="ORF">CBW21_13020</name>
</gene>
<dbReference type="PANTHER" id="PTHR39339">
    <property type="entry name" value="SLR1444 PROTEIN"/>
    <property type="match status" value="1"/>
</dbReference>
<reference evidence="3 4" key="1">
    <citation type="submission" date="2017-05" db="EMBL/GenBank/DDBJ databases">
        <title>Chromobacterium violaceum GHPS1 isolated from Hydrocarbon polluted soil in French Guiana display an awesome secondary metabolite arsenal and a battery of drug and heavy-metal-resistance and detoxification of xenobiotics proteins.</title>
        <authorList>
            <person name="Belbahri L."/>
        </authorList>
    </citation>
    <scope>NUCLEOTIDE SEQUENCE [LARGE SCALE GENOMIC DNA]</scope>
    <source>
        <strain evidence="3 4">GHPS1</strain>
    </source>
</reference>
<dbReference type="Pfam" id="PF05235">
    <property type="entry name" value="CHAD"/>
    <property type="match status" value="1"/>
</dbReference>
<sequence length="297" mass="33315">MAKGRSLRQQRSPSHLSADRTQARIPRLQADMGCDQALKRIALECLRHLLANTPAICEGNEAEPVHQARVAIRRLRTALAIFSPLIRGRKWKAVSGDLKWLAGILGKARDLDVLALETLPALQSELRDASLAPAAAALSAARQDSRAACRVALASRRWTALPPGLLKGLARLPACRQPALPVLANQSLKRQRKTVCELQAESRHSIGQWHELRKQGKKLRYAAEFFTDLRLSRNDKRLLGKLQALQRRLGDYNDAIIGREWLLRHLAPEDMPERLEQILGRRIRLAEESLLSAEHRS</sequence>
<dbReference type="AlphaFoldDB" id="A0A202B7N7"/>
<protein>
    <recommendedName>
        <fullName evidence="2">CHAD domain-containing protein</fullName>
    </recommendedName>
</protein>
<dbReference type="Gene3D" id="1.40.20.10">
    <property type="entry name" value="CHAD domain"/>
    <property type="match status" value="1"/>
</dbReference>
<evidence type="ECO:0000313" key="4">
    <source>
        <dbReference type="Proteomes" id="UP000196342"/>
    </source>
</evidence>
<evidence type="ECO:0000259" key="2">
    <source>
        <dbReference type="PROSITE" id="PS51708"/>
    </source>
</evidence>
<comment type="caution">
    <text evidence="3">The sequence shown here is derived from an EMBL/GenBank/DDBJ whole genome shotgun (WGS) entry which is preliminary data.</text>
</comment>
<evidence type="ECO:0000256" key="1">
    <source>
        <dbReference type="SAM" id="MobiDB-lite"/>
    </source>
</evidence>
<dbReference type="PANTHER" id="PTHR39339:SF1">
    <property type="entry name" value="CHAD DOMAIN-CONTAINING PROTEIN"/>
    <property type="match status" value="1"/>
</dbReference>
<feature type="domain" description="CHAD" evidence="2">
    <location>
        <begin position="31"/>
        <end position="297"/>
    </location>
</feature>
<dbReference type="RefSeq" id="WP_087698068.1">
    <property type="nucleotide sequence ID" value="NZ_JAGKRF010000007.1"/>
</dbReference>
<evidence type="ECO:0000313" key="3">
    <source>
        <dbReference type="EMBL" id="OVE47586.1"/>
    </source>
</evidence>
<accession>A0A202B7N7</accession>
<keyword evidence="4" id="KW-1185">Reference proteome</keyword>
<dbReference type="SMART" id="SM00880">
    <property type="entry name" value="CHAD"/>
    <property type="match status" value="1"/>
</dbReference>
<dbReference type="EMBL" id="NHOO01000010">
    <property type="protein sequence ID" value="OVE47586.1"/>
    <property type="molecule type" value="Genomic_DNA"/>
</dbReference>
<feature type="region of interest" description="Disordered" evidence="1">
    <location>
        <begin position="1"/>
        <end position="22"/>
    </location>
</feature>
<dbReference type="PROSITE" id="PS51708">
    <property type="entry name" value="CHAD"/>
    <property type="match status" value="1"/>
</dbReference>
<dbReference type="InterPro" id="IPR038186">
    <property type="entry name" value="CHAD_dom_sf"/>
</dbReference>
<organism evidence="3 4">
    <name type="scientific">Chromobacterium violaceum</name>
    <dbReference type="NCBI Taxonomy" id="536"/>
    <lineage>
        <taxon>Bacteria</taxon>
        <taxon>Pseudomonadati</taxon>
        <taxon>Pseudomonadota</taxon>
        <taxon>Betaproteobacteria</taxon>
        <taxon>Neisseriales</taxon>
        <taxon>Chromobacteriaceae</taxon>
        <taxon>Chromobacterium</taxon>
    </lineage>
</organism>
<proteinExistence type="predicted"/>
<name>A0A202B7N7_CHRVL</name>
<dbReference type="InterPro" id="IPR007899">
    <property type="entry name" value="CHAD_dom"/>
</dbReference>
<dbReference type="Proteomes" id="UP000196342">
    <property type="component" value="Unassembled WGS sequence"/>
</dbReference>